<dbReference type="Proteomes" id="UP000240916">
    <property type="component" value="Segment"/>
</dbReference>
<gene>
    <name evidence="1" type="ORF">SEA_SUPERPHIKIMAN_144</name>
</gene>
<dbReference type="SUPFAM" id="SSF52540">
    <property type="entry name" value="P-loop containing nucleoside triphosphate hydrolases"/>
    <property type="match status" value="1"/>
</dbReference>
<sequence length="424" mass="46692">MRDLSLIGEGGRNSALNNAALKLGRLPIDREDLRKLLIDACYSNGLVDDDGLNSVEATIESAFSKADRDGPRMIPERPDKPSPVSALVEAPVVVMPDPETLRGVDSQFRSRFLSVNDIQNMPKPEPLIEGVFNRGSTALLYGRWGTSKSFIALDWACSLATGRNWQGRETEKVKVLYVVAEGVAGFSSRINAWETAWRQTLEEGSITFLPVPVNLMSQDVGALVEDIKDYGFEFIVLDTIARCTVGAEENSARDVGIVIDSMTRLMDATPDHRGCVLGIHHTGKDEKTLRGSSAYEGGVDTVYFVERGNGITLTCKKQKDAPEGDRHTLRLQPIDGTDSCVIHSFTGPDVEEDAEALDKLRRIMSQMFPNGVSNSELRTVALEQGMTQSSLARARAELMRQGWLINTGNGSRQFWEIKHVNGMF</sequence>
<name>A0A2D2W470_9CAUD</name>
<organism evidence="1 2">
    <name type="scientific">Mycobacterium phage Superphikiman</name>
    <dbReference type="NCBI Taxonomy" id="2041551"/>
    <lineage>
        <taxon>Viruses</taxon>
        <taxon>Duplodnaviria</taxon>
        <taxon>Heunggongvirae</taxon>
        <taxon>Uroviricota</taxon>
        <taxon>Caudoviricetes</taxon>
        <taxon>Omegavirus</taxon>
        <taxon>Omegavirus courthouse</taxon>
    </lineage>
</organism>
<dbReference type="Pfam" id="PF13481">
    <property type="entry name" value="AAA_25"/>
    <property type="match status" value="1"/>
</dbReference>
<dbReference type="EMBL" id="MF919534">
    <property type="protein sequence ID" value="ATS92985.1"/>
    <property type="molecule type" value="Genomic_DNA"/>
</dbReference>
<evidence type="ECO:0000313" key="1">
    <source>
        <dbReference type="EMBL" id="ATS92985.1"/>
    </source>
</evidence>
<accession>A0A2D2W470</accession>
<dbReference type="InterPro" id="IPR027417">
    <property type="entry name" value="P-loop_NTPase"/>
</dbReference>
<reference evidence="1 2" key="1">
    <citation type="submission" date="2017-09" db="EMBL/GenBank/DDBJ databases">
        <authorList>
            <person name="Pradhan P."/>
            <person name="Aluri L.S."/>
            <person name="Anandarajan D."/>
            <person name="Beiriger J.C."/>
            <person name="Bethamcharla R."/>
            <person name="Betini N."/>
            <person name="Bhatt S.D."/>
            <person name="Chengalvala S."/>
            <person name="Cox N.E."/>
            <person name="Delvadia B.P."/>
            <person name="Desai A.S."/>
            <person name="Devaney A.M."/>
            <person name="Doyle B.K."/>
            <person name="Edgerton A.O."/>
            <person name="Erlich M.C."/>
            <person name="Fitzpatrick K.C."/>
            <person name="Gajjar E.A."/>
            <person name="Ganguly A."/>
            <person name="Gill R.S."/>
            <person name="Goldman M.G."/>
            <person name="Good P.M."/>
            <person name="Gupta N."/>
            <person name="Haddad L.M."/>
            <person name="Han E.J."/>
            <person name="Jain S."/>
            <person name="Jiang A."/>
            <person name="Jurgielewicz A.D."/>
            <person name="Kainth D.K."/>
            <person name="Karam J.M."/>
            <person name="Kodavatiganti M."/>
            <person name="Kriete S.J."/>
            <person name="MacDonald C.E."/>
            <person name="Maret J.P."/>
            <person name="Mathew A.E."/>
            <person name="Nako S."/>
            <person name="Natrajan M."/>
            <person name="Nishu N.M."/>
            <person name="Parikh A."/>
            <person name="Patel N."/>
            <person name="Patel P.D."/>
            <person name="Patel S."/>
            <person name="Patra K."/>
            <person name="Pumpuckdee D."/>
            <person name="Rai K."/>
            <person name="Ramanathan A."/>
            <person name="Sarkar A."/>
            <person name="Schaffer B.L."/>
            <person name="Shah P."/>
            <person name="Tata R.K."/>
            <person name="Tawfik A.H."/>
            <person name="Thuremella B.T."/>
            <person name="Toma J."/>
            <person name="Tran T.L."/>
            <person name="Veera S."/>
            <person name="Vemulapalli V.K."/>
            <person name="Vidas T.V."/>
            <person name="Vieira K.S."/>
            <person name="Vijayakumar G."/>
            <person name="Walor T.A."/>
            <person name="White C.R."/>
            <person name="Wong B.M."/>
            <person name="Zhao Sl."/>
            <person name="McDonald M.T."/>
            <person name="Dalia R."/>
            <person name="Little J.L."/>
            <person name="Gurney S.M.R."/>
            <person name="Bollivar D.W."/>
            <person name="Garlena R.A."/>
            <person name="Russell D.A."/>
            <person name="Pope W.H."/>
            <person name="Jacobs-Sera D."/>
            <person name="Hendrix R.W."/>
            <person name="Hatfull G.F."/>
        </authorList>
    </citation>
    <scope>NUCLEOTIDE SEQUENCE [LARGE SCALE GENOMIC DNA]</scope>
</reference>
<evidence type="ECO:0000313" key="2">
    <source>
        <dbReference type="Proteomes" id="UP000240916"/>
    </source>
</evidence>
<proteinExistence type="predicted"/>
<protein>
    <submittedName>
        <fullName evidence="1">Helix-turn-helix DNA binding protein</fullName>
    </submittedName>
</protein>
<dbReference type="Gene3D" id="3.40.50.300">
    <property type="entry name" value="P-loop containing nucleotide triphosphate hydrolases"/>
    <property type="match status" value="1"/>
</dbReference>